<dbReference type="GO" id="GO:0009909">
    <property type="term" value="P:regulation of flower development"/>
    <property type="evidence" value="ECO:0000318"/>
    <property type="project" value="GO_Central"/>
</dbReference>
<dbReference type="GO" id="GO:0005634">
    <property type="term" value="C:nucleus"/>
    <property type="evidence" value="ECO:0000318"/>
    <property type="project" value="GO_Central"/>
</dbReference>
<evidence type="ECO:0000256" key="2">
    <source>
        <dbReference type="ARBA" id="ARBA00023242"/>
    </source>
</evidence>
<dbReference type="PANTHER" id="PTHR31319:SF101">
    <property type="entry name" value="TWO-COMPONENT RESPONSE REGULATOR-LIKE APRR5"/>
    <property type="match status" value="1"/>
</dbReference>
<evidence type="ECO:0000256" key="1">
    <source>
        <dbReference type="ARBA" id="ARBA00004123"/>
    </source>
</evidence>
<dbReference type="EMBL" id="NBSK02000009">
    <property type="protein sequence ID" value="KAJ0186320.1"/>
    <property type="molecule type" value="Genomic_DNA"/>
</dbReference>
<evidence type="ECO:0000313" key="5">
    <source>
        <dbReference type="EMBL" id="KAJ0186320.1"/>
    </source>
</evidence>
<dbReference type="Proteomes" id="UP000235145">
    <property type="component" value="Unassembled WGS sequence"/>
</dbReference>
<evidence type="ECO:0000259" key="4">
    <source>
        <dbReference type="PROSITE" id="PS51017"/>
    </source>
</evidence>
<keyword evidence="2 3" id="KW-0539">Nucleus</keyword>
<dbReference type="AlphaFoldDB" id="A0A9R1UFC9"/>
<dbReference type="Gramene" id="rna-gnl|WGS:NBSK|LSAT_9X21300_mrna">
    <property type="protein sequence ID" value="cds-PLY74184.1"/>
    <property type="gene ID" value="gene-LSAT_9X21300"/>
</dbReference>
<dbReference type="PANTHER" id="PTHR31319">
    <property type="entry name" value="ZINC FINGER PROTEIN CONSTANS-LIKE 4"/>
    <property type="match status" value="1"/>
</dbReference>
<dbReference type="OrthoDB" id="153872at2759"/>
<evidence type="ECO:0000256" key="3">
    <source>
        <dbReference type="PROSITE-ProRule" id="PRU00357"/>
    </source>
</evidence>
<sequence>MYGHSDQNNDSYTFPPEFLAGLGPVAPIPQPYATADCFLPPPPLAIPPYELDSVYATSSGGYDSPSYTASPSIAIQRSGSSHSITSHFHNNRFFNQLVSSPTELMDSEGSSSTTMRRVFSAEDLQGTNMVQNHYHRSESPLSSESNSIIESMNKACRYSPDEKKERIERYRNKKTQRNFTKKIKYVCRKTLADSRPRIRGRFARNDEIEKAIEHQCTSQGGTEEGFYDEDDDNWMNNFIDSFPPNLIP</sequence>
<name>A0A9R1UFC9_LACSA</name>
<feature type="domain" description="CCT" evidence="4">
    <location>
        <begin position="163"/>
        <end position="205"/>
    </location>
</feature>
<gene>
    <name evidence="5" type="ORF">LSAT_V11C900463760</name>
</gene>
<proteinExistence type="predicted"/>
<dbReference type="PROSITE" id="PS51017">
    <property type="entry name" value="CCT"/>
    <property type="match status" value="1"/>
</dbReference>
<reference evidence="5 6" key="1">
    <citation type="journal article" date="2017" name="Nat. Commun.">
        <title>Genome assembly with in vitro proximity ligation data and whole-genome triplication in lettuce.</title>
        <authorList>
            <person name="Reyes-Chin-Wo S."/>
            <person name="Wang Z."/>
            <person name="Yang X."/>
            <person name="Kozik A."/>
            <person name="Arikit S."/>
            <person name="Song C."/>
            <person name="Xia L."/>
            <person name="Froenicke L."/>
            <person name="Lavelle D.O."/>
            <person name="Truco M.J."/>
            <person name="Xia R."/>
            <person name="Zhu S."/>
            <person name="Xu C."/>
            <person name="Xu H."/>
            <person name="Xu X."/>
            <person name="Cox K."/>
            <person name="Korf I."/>
            <person name="Meyers B.C."/>
            <person name="Michelmore R.W."/>
        </authorList>
    </citation>
    <scope>NUCLEOTIDE SEQUENCE [LARGE SCALE GENOMIC DNA]</scope>
    <source>
        <strain evidence="6">cv. Salinas</strain>
        <tissue evidence="5">Seedlings</tissue>
    </source>
</reference>
<comment type="caution">
    <text evidence="5">The sequence shown here is derived from an EMBL/GenBank/DDBJ whole genome shotgun (WGS) entry which is preliminary data.</text>
</comment>
<protein>
    <recommendedName>
        <fullName evidence="4">CCT domain-containing protein</fullName>
    </recommendedName>
</protein>
<accession>A0A9R1UFC9</accession>
<dbReference type="InterPro" id="IPR045281">
    <property type="entry name" value="CONSTANS-like"/>
</dbReference>
<evidence type="ECO:0000313" key="6">
    <source>
        <dbReference type="Proteomes" id="UP000235145"/>
    </source>
</evidence>
<keyword evidence="6" id="KW-1185">Reference proteome</keyword>
<organism evidence="5 6">
    <name type="scientific">Lactuca sativa</name>
    <name type="common">Garden lettuce</name>
    <dbReference type="NCBI Taxonomy" id="4236"/>
    <lineage>
        <taxon>Eukaryota</taxon>
        <taxon>Viridiplantae</taxon>
        <taxon>Streptophyta</taxon>
        <taxon>Embryophyta</taxon>
        <taxon>Tracheophyta</taxon>
        <taxon>Spermatophyta</taxon>
        <taxon>Magnoliopsida</taxon>
        <taxon>eudicotyledons</taxon>
        <taxon>Gunneridae</taxon>
        <taxon>Pentapetalae</taxon>
        <taxon>asterids</taxon>
        <taxon>campanulids</taxon>
        <taxon>Asterales</taxon>
        <taxon>Asteraceae</taxon>
        <taxon>Cichorioideae</taxon>
        <taxon>Cichorieae</taxon>
        <taxon>Lactucinae</taxon>
        <taxon>Lactuca</taxon>
    </lineage>
</organism>
<comment type="subcellular location">
    <subcellularLocation>
        <location evidence="1 3">Nucleus</location>
    </subcellularLocation>
</comment>
<dbReference type="InterPro" id="IPR010402">
    <property type="entry name" value="CCT_domain"/>
</dbReference>
<dbReference type="Pfam" id="PF06203">
    <property type="entry name" value="CCT"/>
    <property type="match status" value="1"/>
</dbReference>